<evidence type="ECO:0000256" key="3">
    <source>
        <dbReference type="ARBA" id="ARBA00023203"/>
    </source>
</evidence>
<feature type="compositionally biased region" description="Basic and acidic residues" evidence="5">
    <location>
        <begin position="1"/>
        <end position="14"/>
    </location>
</feature>
<feature type="repeat" description="Filamin" evidence="4">
    <location>
        <begin position="1518"/>
        <end position="1611"/>
    </location>
</feature>
<keyword evidence="3" id="KW-0009">Actin-binding</keyword>
<keyword evidence="8" id="KW-1185">Reference proteome</keyword>
<feature type="repeat" description="Filamin" evidence="4">
    <location>
        <begin position="364"/>
        <end position="452"/>
    </location>
</feature>
<feature type="compositionally biased region" description="Polar residues" evidence="5">
    <location>
        <begin position="1306"/>
        <end position="1326"/>
    </location>
</feature>
<feature type="domain" description="Calponin-homology (CH)" evidence="6">
    <location>
        <begin position="152"/>
        <end position="255"/>
    </location>
</feature>
<feature type="region of interest" description="Disordered" evidence="5">
    <location>
        <begin position="1048"/>
        <end position="1089"/>
    </location>
</feature>
<feature type="compositionally biased region" description="Polar residues" evidence="5">
    <location>
        <begin position="1710"/>
        <end position="1724"/>
    </location>
</feature>
<feature type="region of interest" description="Disordered" evidence="5">
    <location>
        <begin position="1705"/>
        <end position="1724"/>
    </location>
</feature>
<dbReference type="Gene3D" id="2.60.40.10">
    <property type="entry name" value="Immunoglobulins"/>
    <property type="match status" value="12"/>
</dbReference>
<feature type="repeat" description="Filamin" evidence="4">
    <location>
        <begin position="1411"/>
        <end position="1508"/>
    </location>
</feature>
<evidence type="ECO:0000256" key="1">
    <source>
        <dbReference type="ARBA" id="ARBA00009238"/>
    </source>
</evidence>
<feature type="repeat" description="Filamin" evidence="4">
    <location>
        <begin position="2672"/>
        <end position="2801"/>
    </location>
</feature>
<dbReference type="Pfam" id="PF00307">
    <property type="entry name" value="CH"/>
    <property type="match status" value="3"/>
</dbReference>
<dbReference type="PROSITE" id="PS00019">
    <property type="entry name" value="ACTININ_1"/>
    <property type="match status" value="1"/>
</dbReference>
<dbReference type="OMA" id="TINIKCL"/>
<dbReference type="EMBL" id="VCGU01000011">
    <property type="protein sequence ID" value="TRY66985.1"/>
    <property type="molecule type" value="Genomic_DNA"/>
</dbReference>
<evidence type="ECO:0000259" key="6">
    <source>
        <dbReference type="PROSITE" id="PS50021"/>
    </source>
</evidence>
<dbReference type="SUPFAM" id="SSF81296">
    <property type="entry name" value="E set domains"/>
    <property type="match status" value="12"/>
</dbReference>
<dbReference type="FunFam" id="2.60.40.10:FF:001145">
    <property type="entry name" value="Jitterbug, isoform I"/>
    <property type="match status" value="1"/>
</dbReference>
<dbReference type="PROSITE" id="PS50194">
    <property type="entry name" value="FILAMIN_REPEAT"/>
    <property type="match status" value="13"/>
</dbReference>
<feature type="repeat" description="Filamin" evidence="4">
    <location>
        <begin position="1628"/>
        <end position="1702"/>
    </location>
</feature>
<feature type="compositionally biased region" description="Low complexity" evidence="5">
    <location>
        <begin position="2892"/>
        <end position="2909"/>
    </location>
</feature>
<feature type="compositionally biased region" description="Polar residues" evidence="5">
    <location>
        <begin position="1942"/>
        <end position="1951"/>
    </location>
</feature>
<feature type="domain" description="Calponin-homology (CH)" evidence="6">
    <location>
        <begin position="256"/>
        <end position="359"/>
    </location>
</feature>
<feature type="repeat" description="Filamin" evidence="4">
    <location>
        <begin position="738"/>
        <end position="819"/>
    </location>
</feature>
<feature type="compositionally biased region" description="Basic and acidic residues" evidence="5">
    <location>
        <begin position="1135"/>
        <end position="1155"/>
    </location>
</feature>
<dbReference type="GO" id="GO:0051015">
    <property type="term" value="F:actin filament binding"/>
    <property type="evidence" value="ECO:0007669"/>
    <property type="project" value="InterPro"/>
</dbReference>
<dbReference type="InterPro" id="IPR013783">
    <property type="entry name" value="Ig-like_fold"/>
</dbReference>
<proteinExistence type="inferred from homology"/>
<feature type="repeat" description="Filamin" evidence="4">
    <location>
        <begin position="2962"/>
        <end position="3061"/>
    </location>
</feature>
<dbReference type="GO" id="GO:0030036">
    <property type="term" value="P:actin cytoskeleton organization"/>
    <property type="evidence" value="ECO:0007669"/>
    <property type="project" value="InterPro"/>
</dbReference>
<accession>A0A553NNI5</accession>
<feature type="compositionally biased region" description="Polar residues" evidence="5">
    <location>
        <begin position="1225"/>
        <end position="1260"/>
    </location>
</feature>
<feature type="region of interest" description="Disordered" evidence="5">
    <location>
        <begin position="1919"/>
        <end position="1993"/>
    </location>
</feature>
<sequence>MTADSNRKVSDADRAGFVARSPEGHAARSMSIKGQEEVWIQIQANTFKNWVNVNLAEAGVRPIQSFQSDFSDGTVLVALVEKLQKRRLRHNQKPHNQHHELENISIALDAIQEDGIKLVNIGNTDINNGNLKLILGLIWSLIAHYQLGASNFPPKKLMLSWLKAVLPDCNIKNFTNDWNNGIYLSALLDYCQPGLIPHWRKLNPNNGPENCKRAMELAQRSFNIPSVLEPEYLASPHLDELSGMTYLSYFMKEEDSPGYYATLDWVKSQIPTQRINNFRTDWNDGLAAAALVKAKGGPVPGFHDMDNHPENWVSNLEVSLKGGKKVGVTPVMDARDMASPNVEYLGVMSWVAQFQWINDRVAPGDRLEIQCTTNKVRQDEEVHFKLDVLDKDFHQESITAEVIGPSGPIYMDFDMDPSGGRGFFKPDEMGMHELLVKNEGEPIRGAPHFMRIMPKSKKDYDGDYGFHFLFSVRFIRIPGIEPCAVGSTVEVLINPHHAARPDLLAVTAFSPTNRPLGCPVSDDNGTFYASFNPDEAGEWRIHVTYDEEDIEHSPFRCMVFDPRAIFIPDQDAARRAIPGDPFTFTVDASKTGWGEVAIDVAFENRSIRRTFYVEEVAHRIYKVTFTPQARGKHRVYVYLNGMEVKGSPFALRVGKDIKEARKPATDIFRADRKVSRYKTHEESRAERRNYFTEREIPIQAPLAPPRSKKKEFARRQSIKDFRDENRQTLFKSDHQTDEGVDLLPVNKKIAFDCPDNGARAEEIHVDIIGPDGRKCPTEIRSNPNGTFTCQFTTNSVAEYRIEVFIRNERVNVTPTFYTFDASKVHVGHIPSGFVGMPVEFEAEAQRAGFGKMEAIVNHGRVSSHVSSLSKDRKFAASFIPHDIGRHRIDVKFNGEKVPNSPWFIEVKDPNKPLLAPGLVSGKIHVPNGANGFHSETNGREYHSTALRSSDFNKVDTRIEESYYDSSDVIARNRTNDIYTASRKASYAGAAQPSQLKPQKFETANENLPPPTLATSLKSTNTHKMEPTRDFGNFSSLLAPALISGNKTVEEKTTTTTKRTTTTEEFSKASEKNNNNLSYANHNKNDHDSAYYSTTITKPVKEKPGGMEANFLLSDVTKSSGGTFRITDNSTSRDSSPIKRESSPLRSRLIETKREPSPLSSNLRTSKLQTSSSTMASSSSSSLATSSLASKIPKPTNRDQRSLSRTNNNLNSLERRGSGSFHQDYATDNSPGVQKSNYSSSFDTGPVVQTGTDGTKTVTQKSGSTSYTSYSSSSSTANASRSVGLGNQSKAVEHKQNTLSVPGGSSKGTSTSNAGAEPGSTSPKLNSYRGTAEKCKFLGETVRHFNAGKLATFELKAPGHKKEDIEVNIISPEKRPRIPNKIVDEGSSRFRIEFTTVEVGSYVIDVTVSGLTVPNSPLIAKAYDAGLIKVTDIQDGFVGELSTFRVDASKSGEGQLEISINDGDVPNAVQVLGGGKCLVTYTPEQPITHEIEVTFNGEQVTGSPFLCRVTDGDNYSAGGSSGDFSKVEVGLDHLNHIPIKTTSSFTIKVAGGDDAELAVSVQGPSDDIPVKVTGNVKNGFTAEFVPKEVGPHTILVEYNGMAVGGTPFFSKAYSSDHVAVSDIPKSSGGKTVKFAVDAVEAGEGNLEILVKCAADGRSLPTHVHPVGNAVFHVAFTPQITTDHIIHITFNDECISGSPFISHKLSEKNRSANKSTSTDNQGSTNHSRWLEKYRDYREEFNVIVLEDKIVFDDFDDESSTNDDPITVIVTCDDDLASEKDFEQHTISLVETTINRPMTKRLWANIGPPHTSGTPNFWNGNRPDCRDEHITSSSHWRESRQGKANHAIREQSAIGTHGELPSHLKSDSTISGSALESSLHAYQHPRFHYVHPERENAICGDKKKELANGNIGAKASLKLTTSVNRISPEHKGTLKTKEEGKDPPISSQEASSPEQVELLPSQFCSKKTEHFSSSDNKEPSEEREEGFKDHEDHSNEDSCCSLCCSGTVMTSSSVGSTAAPSECNCHQASSELSQAEFPIVERPDLQTHFDGSSSSSSTTSMASKNQMENEFEIFHDEDGGEFAVSATAQESSHKPVTLTSTPIGKPVAFNLLLEGILKELEVEREADHHAPGGSPAGGDPIEKCVISIDGVQTLANEARKTRKLMKVDSGLEKWPGSQSAQSSGLSATTRTSVVKQQVKSYGNGSMTKAILQPQQLTVFDASKVSVSLAENHIGFEADSPFTFHVDPRNAGHGSLEIVVATEDGSVPSQMKREPNGTFRISFLPRDIHQEHAIIISYNGVPISGMPMKIKAIPRGSNSKEDSDIDDCKAAHFHSPASFMASKDEMFAIPNDPLKASKRVQIRSMKSASLPCDSHISCAMKRGSRLSGNHENGVPLKSQTDLFMSAQDPWEDETKIQNCTLDLRQQRQTEQKKWNNSGRFLPPSGSPDNVVVPQSTEICQNIQETREGCTRLTRRQDERCQLIPASPWAEHVIDGELIRVNVTPEKKYNHFSTNQGELVVLVDLDQNSNGLEMRVDIIPSLPSGERPTIKASISPAKDLSLPWESQCCEAQDCQVIPLKCERRNEIFSQRHLSTEKAAQDSDGKEKEDNLRFSVLIPFPENELSSESRLGGVFILEIGFPYANVSRRPETTPATPTTTTSLRQATPFMVFSKEHSIFASRNDDILVLGDGLLRGVVGVEASFCIYLLREHPTNTEGERNLDWNRRLPRVWLKDPQGQLVQVQLLPKRQIGPWQKPQCNPDQGAPRSMLSRVVVEASYCPTMPGNHIMHISWKHCELVGFPKKVGVIKREAEGRPTKATVSHGLGTTASINEYNSTTDGKTISCRIPGQIPLNKFSIVEVHSSNPLASPKSLTATLVPTSAPPGHKSGNNGGGPPTLVVSQGGSSLSSAKSSASPAVVRQTGHRTYHIILHPRTIGEHMVHVFYNHEAVPGSPFPVTVSGPPAGRAAVPSGHNHIRAFGPGLEHGLLHTFHSEFICDARGAGPGHLTVKVRGPKGAFHTEMLSSSGPGRDNRIILCRYNPSEPGDYRIEIKWSGHHIPGSPFFVMIFDTQRELAHFFEYTRETSRDTSRDTSLDFRPVSWRWDPRWENMSMSSFEVMRNCGNIGYLTMYNRTLPSSARLSDRSFVM</sequence>
<feature type="domain" description="Calponin-homology (CH)" evidence="6">
    <location>
        <begin position="41"/>
        <end position="146"/>
    </location>
</feature>
<dbReference type="PANTHER" id="PTHR38537:SF13">
    <property type="entry name" value="JITTERBUG, ISOFORM N"/>
    <property type="match status" value="1"/>
</dbReference>
<reference evidence="7 8" key="1">
    <citation type="journal article" date="2018" name="Nat. Ecol. Evol.">
        <title>Genomic signatures of mitonuclear coevolution across populations of Tigriopus californicus.</title>
        <authorList>
            <person name="Barreto F.S."/>
            <person name="Watson E.T."/>
            <person name="Lima T.G."/>
            <person name="Willett C.S."/>
            <person name="Edmands S."/>
            <person name="Li W."/>
            <person name="Burton R.S."/>
        </authorList>
    </citation>
    <scope>NUCLEOTIDE SEQUENCE [LARGE SCALE GENOMIC DNA]</scope>
    <source>
        <strain evidence="7 8">San Diego</strain>
    </source>
</reference>
<comment type="caution">
    <text evidence="7">The sequence shown here is derived from an EMBL/GenBank/DDBJ whole genome shotgun (WGS) entry which is preliminary data.</text>
</comment>
<feature type="repeat" description="Filamin" evidence="4">
    <location>
        <begin position="557"/>
        <end position="653"/>
    </location>
</feature>
<evidence type="ECO:0000313" key="7">
    <source>
        <dbReference type="EMBL" id="TRY66985.1"/>
    </source>
</evidence>
<dbReference type="InterPro" id="IPR017868">
    <property type="entry name" value="Filamin/ABP280_repeat-like"/>
</dbReference>
<dbReference type="SMART" id="SM00033">
    <property type="entry name" value="CH"/>
    <property type="match status" value="3"/>
</dbReference>
<protein>
    <recommendedName>
        <fullName evidence="6">Calponin-homology (CH) domain-containing protein</fullName>
    </recommendedName>
</protein>
<gene>
    <name evidence="7" type="ORF">TCAL_05958</name>
</gene>
<dbReference type="SMART" id="SM00557">
    <property type="entry name" value="IG_FLMN"/>
    <property type="match status" value="12"/>
</dbReference>
<feature type="repeat" description="Filamin" evidence="4">
    <location>
        <begin position="829"/>
        <end position="906"/>
    </location>
</feature>
<feature type="region of interest" description="Disordered" evidence="5">
    <location>
        <begin position="2423"/>
        <end position="2445"/>
    </location>
</feature>
<feature type="compositionally biased region" description="Basic and acidic residues" evidence="5">
    <location>
        <begin position="1924"/>
        <end position="1939"/>
    </location>
</feature>
<feature type="compositionally biased region" description="Polar residues" evidence="5">
    <location>
        <begin position="1119"/>
        <end position="1134"/>
    </location>
</feature>
<feature type="compositionally biased region" description="Low complexity" evidence="5">
    <location>
        <begin position="1202"/>
        <end position="1211"/>
    </location>
</feature>
<feature type="compositionally biased region" description="Basic and acidic residues" evidence="5">
    <location>
        <begin position="1963"/>
        <end position="1993"/>
    </location>
</feature>
<dbReference type="CDD" id="cd21229">
    <property type="entry name" value="CH_jitterbug-like_rpt2"/>
    <property type="match status" value="1"/>
</dbReference>
<dbReference type="InterPro" id="IPR001589">
    <property type="entry name" value="Actinin_actin-bd_CS"/>
</dbReference>
<evidence type="ECO:0000256" key="4">
    <source>
        <dbReference type="PROSITE-ProRule" id="PRU00087"/>
    </source>
</evidence>
<organism evidence="7 8">
    <name type="scientific">Tigriopus californicus</name>
    <name type="common">Marine copepod</name>
    <dbReference type="NCBI Taxonomy" id="6832"/>
    <lineage>
        <taxon>Eukaryota</taxon>
        <taxon>Metazoa</taxon>
        <taxon>Ecdysozoa</taxon>
        <taxon>Arthropoda</taxon>
        <taxon>Crustacea</taxon>
        <taxon>Multicrustacea</taxon>
        <taxon>Hexanauplia</taxon>
        <taxon>Copepoda</taxon>
        <taxon>Harpacticoida</taxon>
        <taxon>Harpacticidae</taxon>
        <taxon>Tigriopus</taxon>
    </lineage>
</organism>
<dbReference type="FunFam" id="1.10.418.10:FF:000068">
    <property type="entry name" value="Putative Filamin-A"/>
    <property type="match status" value="1"/>
</dbReference>
<feature type="compositionally biased region" description="Low complexity" evidence="5">
    <location>
        <begin position="1261"/>
        <end position="1281"/>
    </location>
</feature>
<comment type="similarity">
    <text evidence="1">Belongs to the filamin family.</text>
</comment>
<evidence type="ECO:0000256" key="2">
    <source>
        <dbReference type="ARBA" id="ARBA00022737"/>
    </source>
</evidence>
<dbReference type="InterPro" id="IPR044801">
    <property type="entry name" value="Filamin"/>
</dbReference>
<dbReference type="SUPFAM" id="SSF47576">
    <property type="entry name" value="Calponin-homology domain, CH-domain"/>
    <property type="match status" value="2"/>
</dbReference>
<evidence type="ECO:0000313" key="8">
    <source>
        <dbReference type="Proteomes" id="UP000318571"/>
    </source>
</evidence>
<dbReference type="CDD" id="cd21227">
    <property type="entry name" value="CH_jitterbug-like_rpt1"/>
    <property type="match status" value="1"/>
</dbReference>
<dbReference type="STRING" id="6832.A0A553NNI5"/>
<feature type="compositionally biased region" description="Polar residues" evidence="5">
    <location>
        <begin position="1071"/>
        <end position="1081"/>
    </location>
</feature>
<dbReference type="InterPro" id="IPR001715">
    <property type="entry name" value="CH_dom"/>
</dbReference>
<dbReference type="Proteomes" id="UP000318571">
    <property type="component" value="Chromosome 4"/>
</dbReference>
<keyword evidence="2" id="KW-0677">Repeat</keyword>
<dbReference type="PANTHER" id="PTHR38537">
    <property type="entry name" value="JITTERBUG, ISOFORM N"/>
    <property type="match status" value="1"/>
</dbReference>
<feature type="compositionally biased region" description="Basic and acidic residues" evidence="5">
    <location>
        <begin position="1060"/>
        <end position="1070"/>
    </location>
</feature>
<dbReference type="InterPro" id="IPR014756">
    <property type="entry name" value="Ig_E-set"/>
</dbReference>
<dbReference type="Gene3D" id="1.10.418.10">
    <property type="entry name" value="Calponin-like domain"/>
    <property type="match status" value="3"/>
</dbReference>
<feature type="region of interest" description="Disordered" evidence="5">
    <location>
        <begin position="1119"/>
        <end position="1326"/>
    </location>
</feature>
<name>A0A553NNI5_TIGCA</name>
<feature type="repeat" description="Filamin" evidence="4">
    <location>
        <begin position="478"/>
        <end position="559"/>
    </location>
</feature>
<feature type="region of interest" description="Disordered" evidence="5">
    <location>
        <begin position="1"/>
        <end position="28"/>
    </location>
</feature>
<dbReference type="Pfam" id="PF00630">
    <property type="entry name" value="Filamin"/>
    <property type="match status" value="10"/>
</dbReference>
<dbReference type="InterPro" id="IPR036872">
    <property type="entry name" value="CH_dom_sf"/>
</dbReference>
<feature type="region of interest" description="Disordered" evidence="5">
    <location>
        <begin position="2871"/>
        <end position="2913"/>
    </location>
</feature>
<dbReference type="PROSITE" id="PS50021">
    <property type="entry name" value="CH"/>
    <property type="match status" value="3"/>
</dbReference>
<feature type="compositionally biased region" description="Low complexity" evidence="5">
    <location>
        <begin position="1165"/>
        <end position="1189"/>
    </location>
</feature>
<feature type="repeat" description="Filamin" evidence="4">
    <location>
        <begin position="2213"/>
        <end position="2308"/>
    </location>
</feature>
<dbReference type="InterPro" id="IPR001298">
    <property type="entry name" value="Filamin/ABP280_rpt"/>
</dbReference>
<feature type="repeat" description="Filamin" evidence="4">
    <location>
        <begin position="1326"/>
        <end position="1415"/>
    </location>
</feature>
<feature type="repeat" description="Filamin" evidence="4">
    <location>
        <begin position="2900"/>
        <end position="2953"/>
    </location>
</feature>
<evidence type="ECO:0000256" key="5">
    <source>
        <dbReference type="SAM" id="MobiDB-lite"/>
    </source>
</evidence>